<gene>
    <name evidence="1" type="ORF">LCGC14_1710450</name>
</gene>
<sequence length="68" mass="8285">MRYIEYEDKETKKKERAVYISDTLALMMELEQFNGTTAEKIVDNYYELKRSLRDILVMEEKEKKVEKE</sequence>
<reference evidence="1" key="1">
    <citation type="journal article" date="2015" name="Nature">
        <title>Complex archaea that bridge the gap between prokaryotes and eukaryotes.</title>
        <authorList>
            <person name="Spang A."/>
            <person name="Saw J.H."/>
            <person name="Jorgensen S.L."/>
            <person name="Zaremba-Niedzwiedzka K."/>
            <person name="Martijn J."/>
            <person name="Lind A.E."/>
            <person name="van Eijk R."/>
            <person name="Schleper C."/>
            <person name="Guy L."/>
            <person name="Ettema T.J."/>
        </authorList>
    </citation>
    <scope>NUCLEOTIDE SEQUENCE</scope>
</reference>
<proteinExistence type="predicted"/>
<name>A0A0F9KFH1_9ZZZZ</name>
<evidence type="ECO:0000313" key="1">
    <source>
        <dbReference type="EMBL" id="KKM14015.1"/>
    </source>
</evidence>
<dbReference type="EMBL" id="LAZR01015247">
    <property type="protein sequence ID" value="KKM14015.1"/>
    <property type="molecule type" value="Genomic_DNA"/>
</dbReference>
<dbReference type="AlphaFoldDB" id="A0A0F9KFH1"/>
<protein>
    <submittedName>
        <fullName evidence="1">Uncharacterized protein</fullName>
    </submittedName>
</protein>
<comment type="caution">
    <text evidence="1">The sequence shown here is derived from an EMBL/GenBank/DDBJ whole genome shotgun (WGS) entry which is preliminary data.</text>
</comment>
<accession>A0A0F9KFH1</accession>
<organism evidence="1">
    <name type="scientific">marine sediment metagenome</name>
    <dbReference type="NCBI Taxonomy" id="412755"/>
    <lineage>
        <taxon>unclassified sequences</taxon>
        <taxon>metagenomes</taxon>
        <taxon>ecological metagenomes</taxon>
    </lineage>
</organism>